<dbReference type="HOGENOM" id="CLU_177007_0_0_3"/>
<protein>
    <submittedName>
        <fullName evidence="1">Uncharacterized protein</fullName>
    </submittedName>
</protein>
<dbReference type="KEGG" id="pmb:A9601_12391"/>
<proteinExistence type="predicted"/>
<gene>
    <name evidence="1" type="ordered locus">A9601_12391</name>
</gene>
<dbReference type="STRING" id="146891.A9601_12391"/>
<name>A2BRW2_PROMS</name>
<evidence type="ECO:0000313" key="1">
    <source>
        <dbReference type="EMBL" id="ABM70523.1"/>
    </source>
</evidence>
<dbReference type="EMBL" id="CP000551">
    <property type="protein sequence ID" value="ABM70523.1"/>
    <property type="molecule type" value="Genomic_DNA"/>
</dbReference>
<evidence type="ECO:0000313" key="2">
    <source>
        <dbReference type="Proteomes" id="UP000002590"/>
    </source>
</evidence>
<dbReference type="AlphaFoldDB" id="A2BRW2"/>
<reference evidence="1 2" key="1">
    <citation type="journal article" date="2007" name="PLoS Genet.">
        <title>Patterns and implications of gene gain and loss in the evolution of Prochlorococcus.</title>
        <authorList>
            <person name="Kettler G.C."/>
            <person name="Martiny A.C."/>
            <person name="Huang K."/>
            <person name="Zucker J."/>
            <person name="Coleman M.L."/>
            <person name="Rodrigue S."/>
            <person name="Chen F."/>
            <person name="Lapidus A."/>
            <person name="Ferriera S."/>
            <person name="Johnson J."/>
            <person name="Steglich C."/>
            <person name="Church G.M."/>
            <person name="Richardson P."/>
            <person name="Chisholm S.W."/>
        </authorList>
    </citation>
    <scope>NUCLEOTIDE SEQUENCE [LARGE SCALE GENOMIC DNA]</scope>
    <source>
        <strain evidence="1 2">AS9601</strain>
    </source>
</reference>
<dbReference type="Proteomes" id="UP000002590">
    <property type="component" value="Chromosome"/>
</dbReference>
<sequence>MLWNTRNYAESGKKLLHPAKKMAKPTNELKSTPFTEVIELERIVTPDEEKRVDHIFVRRKKICTRHPEGFETEEIARFDIAWPEESKEELKELTEEKEEIKISTD</sequence>
<organism evidence="1 2">
    <name type="scientific">Prochlorococcus marinus (strain AS9601)</name>
    <dbReference type="NCBI Taxonomy" id="146891"/>
    <lineage>
        <taxon>Bacteria</taxon>
        <taxon>Bacillati</taxon>
        <taxon>Cyanobacteriota</taxon>
        <taxon>Cyanophyceae</taxon>
        <taxon>Synechococcales</taxon>
        <taxon>Prochlorococcaceae</taxon>
        <taxon>Prochlorococcus</taxon>
    </lineage>
</organism>
<accession>A2BRW2</accession>